<organism evidence="2 3">
    <name type="scientific">Ruminococcus bicirculans</name>
    <name type="common">ex Wegman et al. 2014</name>
    <dbReference type="NCBI Taxonomy" id="1160721"/>
    <lineage>
        <taxon>Bacteria</taxon>
        <taxon>Bacillati</taxon>
        <taxon>Bacillota</taxon>
        <taxon>Clostridia</taxon>
        <taxon>Eubacteriales</taxon>
        <taxon>Oscillospiraceae</taxon>
        <taxon>Ruminococcus</taxon>
    </lineage>
</organism>
<dbReference type="Proteomes" id="UP001211015">
    <property type="component" value="Unassembled WGS sequence"/>
</dbReference>
<dbReference type="RefSeq" id="WP_117940371.1">
    <property type="nucleotide sequence ID" value="NZ_DAWABQ010000133.1"/>
</dbReference>
<proteinExistence type="predicted"/>
<protein>
    <submittedName>
        <fullName evidence="2">DUF3846 domain-containing protein</fullName>
    </submittedName>
</protein>
<dbReference type="AlphaFoldDB" id="A0AAW6EC08"/>
<evidence type="ECO:0000313" key="3">
    <source>
        <dbReference type="Proteomes" id="UP001211015"/>
    </source>
</evidence>
<dbReference type="Pfam" id="PF12957">
    <property type="entry name" value="DUF3846"/>
    <property type="match status" value="1"/>
</dbReference>
<evidence type="ECO:0000259" key="1">
    <source>
        <dbReference type="Pfam" id="PF12957"/>
    </source>
</evidence>
<feature type="domain" description="DUF3846" evidence="1">
    <location>
        <begin position="1"/>
        <end position="102"/>
    </location>
</feature>
<dbReference type="EMBL" id="JAQMLV010000014">
    <property type="protein sequence ID" value="MDB8745510.1"/>
    <property type="molecule type" value="Genomic_DNA"/>
</dbReference>
<evidence type="ECO:0000313" key="2">
    <source>
        <dbReference type="EMBL" id="MDB8745510.1"/>
    </source>
</evidence>
<reference evidence="2" key="1">
    <citation type="submission" date="2023-01" db="EMBL/GenBank/DDBJ databases">
        <title>Human gut microbiome strain richness.</title>
        <authorList>
            <person name="Chen-Liaw A."/>
        </authorList>
    </citation>
    <scope>NUCLEOTIDE SEQUENCE</scope>
    <source>
        <strain evidence="2">1001275st1_F4_1001275B_160808</strain>
    </source>
</reference>
<sequence length="144" mass="16400">MKILVFEPMKKPYVKDIKDNIHAMQEIVGGSIEPIYFEPKQDAIVWCNDEFLLNGSEPNRIVGATLVHGTFYISGNYQNEYGEWDSCSLTDEQIEKYKEQFSHMIVDLPGIGLVAVNECHPEIVQSEEVAEDLEDSEEPEITMS</sequence>
<dbReference type="InterPro" id="IPR024559">
    <property type="entry name" value="DUF3846"/>
</dbReference>
<name>A0AAW6EC08_9FIRM</name>
<gene>
    <name evidence="2" type="ORF">PNU62_10815</name>
</gene>
<accession>A0AAW6EC08</accession>
<comment type="caution">
    <text evidence="2">The sequence shown here is derived from an EMBL/GenBank/DDBJ whole genome shotgun (WGS) entry which is preliminary data.</text>
</comment>